<dbReference type="EMBL" id="CAJVPM010000395">
    <property type="protein sequence ID" value="CAG8443422.1"/>
    <property type="molecule type" value="Genomic_DNA"/>
</dbReference>
<evidence type="ECO:0000313" key="1">
    <source>
        <dbReference type="EMBL" id="CAG8443422.1"/>
    </source>
</evidence>
<proteinExistence type="predicted"/>
<name>A0ACA9JZG7_9GLOM</name>
<reference evidence="1" key="1">
    <citation type="submission" date="2021-06" db="EMBL/GenBank/DDBJ databases">
        <authorList>
            <person name="Kallberg Y."/>
            <person name="Tangrot J."/>
            <person name="Rosling A."/>
        </authorList>
    </citation>
    <scope>NUCLEOTIDE SEQUENCE</scope>
    <source>
        <strain evidence="1">AU212A</strain>
    </source>
</reference>
<gene>
    <name evidence="1" type="ORF">SCALOS_LOCUS777</name>
</gene>
<accession>A0ACA9JZG7</accession>
<organism evidence="1 2">
    <name type="scientific">Scutellospora calospora</name>
    <dbReference type="NCBI Taxonomy" id="85575"/>
    <lineage>
        <taxon>Eukaryota</taxon>
        <taxon>Fungi</taxon>
        <taxon>Fungi incertae sedis</taxon>
        <taxon>Mucoromycota</taxon>
        <taxon>Glomeromycotina</taxon>
        <taxon>Glomeromycetes</taxon>
        <taxon>Diversisporales</taxon>
        <taxon>Gigasporaceae</taxon>
        <taxon>Scutellospora</taxon>
    </lineage>
</organism>
<comment type="caution">
    <text evidence="1">The sequence shown here is derived from an EMBL/GenBank/DDBJ whole genome shotgun (WGS) entry which is preliminary data.</text>
</comment>
<sequence>MSLDKTLSNKKSNFEEFLDKKTFLEYQRFKENNYFKNEKMNNNFYKKSDKNWPNDLEKEFGNPTLKENNQIKLSLSDLNHKIEQDLNEMNKETFDVLRNNQENINQNYFQIENNENKQYFLIKDDNDLKKFHSFSIFAENTYITFNFIKEKKFKLEIHRVVEVVDLDGTRDYEEIIKFIIFKN</sequence>
<dbReference type="Proteomes" id="UP000789860">
    <property type="component" value="Unassembled WGS sequence"/>
</dbReference>
<keyword evidence="2" id="KW-1185">Reference proteome</keyword>
<protein>
    <submittedName>
        <fullName evidence="1">8369_t:CDS:1</fullName>
    </submittedName>
</protein>
<evidence type="ECO:0000313" key="2">
    <source>
        <dbReference type="Proteomes" id="UP000789860"/>
    </source>
</evidence>